<dbReference type="Gene3D" id="2.40.50.140">
    <property type="entry name" value="Nucleic acid-binding proteins"/>
    <property type="match status" value="1"/>
</dbReference>
<reference evidence="2 3" key="1">
    <citation type="submission" date="2020-10" db="EMBL/GenBank/DDBJ databases">
        <title>The Coptis chinensis genome and diversification of protoberbering-type alkaloids.</title>
        <authorList>
            <person name="Wang B."/>
            <person name="Shu S."/>
            <person name="Song C."/>
            <person name="Liu Y."/>
        </authorList>
    </citation>
    <scope>NUCLEOTIDE SEQUENCE [LARGE SCALE GENOMIC DNA]</scope>
    <source>
        <strain evidence="2">HL-2020</strain>
        <tissue evidence="2">Leaf</tissue>
    </source>
</reference>
<dbReference type="Proteomes" id="UP000631114">
    <property type="component" value="Unassembled WGS sequence"/>
</dbReference>
<sequence>MKKSATELIAMDSKENGTEFAEKEFRKLIGHTAIFHISVTKFNKEGNNNSLTISKVFPLHNDNYNGEENPKVNYDAPVNYVTPASRIASRNTKITHQISHCSKVYLDRSVTTITEYSNEGENNQPPNKKVCRTSEDKQD</sequence>
<feature type="region of interest" description="Disordered" evidence="1">
    <location>
        <begin position="117"/>
        <end position="139"/>
    </location>
</feature>
<gene>
    <name evidence="2" type="ORF">IFM89_029723</name>
</gene>
<organism evidence="2 3">
    <name type="scientific">Coptis chinensis</name>
    <dbReference type="NCBI Taxonomy" id="261450"/>
    <lineage>
        <taxon>Eukaryota</taxon>
        <taxon>Viridiplantae</taxon>
        <taxon>Streptophyta</taxon>
        <taxon>Embryophyta</taxon>
        <taxon>Tracheophyta</taxon>
        <taxon>Spermatophyta</taxon>
        <taxon>Magnoliopsida</taxon>
        <taxon>Ranunculales</taxon>
        <taxon>Ranunculaceae</taxon>
        <taxon>Coptidoideae</taxon>
        <taxon>Coptis</taxon>
    </lineage>
</organism>
<evidence type="ECO:0000313" key="3">
    <source>
        <dbReference type="Proteomes" id="UP000631114"/>
    </source>
</evidence>
<dbReference type="InterPro" id="IPR012340">
    <property type="entry name" value="NA-bd_OB-fold"/>
</dbReference>
<evidence type="ECO:0000313" key="2">
    <source>
        <dbReference type="EMBL" id="KAF9589986.1"/>
    </source>
</evidence>
<protein>
    <submittedName>
        <fullName evidence="2">Uncharacterized protein</fullName>
    </submittedName>
</protein>
<name>A0A835GZX3_9MAGN</name>
<comment type="caution">
    <text evidence="2">The sequence shown here is derived from an EMBL/GenBank/DDBJ whole genome shotgun (WGS) entry which is preliminary data.</text>
</comment>
<dbReference type="AlphaFoldDB" id="A0A835GZX3"/>
<dbReference type="EMBL" id="JADFTS010000009">
    <property type="protein sequence ID" value="KAF9589986.1"/>
    <property type="molecule type" value="Genomic_DNA"/>
</dbReference>
<feature type="compositionally biased region" description="Polar residues" evidence="1">
    <location>
        <begin position="117"/>
        <end position="126"/>
    </location>
</feature>
<keyword evidence="3" id="KW-1185">Reference proteome</keyword>
<proteinExistence type="predicted"/>
<accession>A0A835GZX3</accession>
<evidence type="ECO:0000256" key="1">
    <source>
        <dbReference type="SAM" id="MobiDB-lite"/>
    </source>
</evidence>